<proteinExistence type="predicted"/>
<dbReference type="PROSITE" id="PS50878">
    <property type="entry name" value="RT_POL"/>
    <property type="match status" value="1"/>
</dbReference>
<dbReference type="InterPro" id="IPR043502">
    <property type="entry name" value="DNA/RNA_pol_sf"/>
</dbReference>
<organism evidence="2 3">
    <name type="scientific">Littorina saxatilis</name>
    <dbReference type="NCBI Taxonomy" id="31220"/>
    <lineage>
        <taxon>Eukaryota</taxon>
        <taxon>Metazoa</taxon>
        <taxon>Spiralia</taxon>
        <taxon>Lophotrochozoa</taxon>
        <taxon>Mollusca</taxon>
        <taxon>Gastropoda</taxon>
        <taxon>Caenogastropoda</taxon>
        <taxon>Littorinimorpha</taxon>
        <taxon>Littorinoidea</taxon>
        <taxon>Littorinidae</taxon>
        <taxon>Littorina</taxon>
    </lineage>
</organism>
<sequence>MTPGGESQSNPEAVRPTTILTTRTTTTIGTWNVRTMYETGKSAQVAAEMRRYNLNIMGISEARWTGSGQKRLISGELLLFSGHEQEDAAHTQGVAMMLSKSAQGALLGWEAHGPRIMTASFRTKKKRINMDVIQCYAPTNDSEEEEKDDFYNRLLTIIQDRPKRNIIIVMGDFNAKIGSDNRGYEEIMGQQGLGEMNDNGERFADMCATSDLVIGGSVFHHRRIHKATWVSPDLRTENQIDHVCIGRKFRRSLQEVRVKRGADVASDHHLLVARLKLKLKRNWTEGSSQRQRYNTTALKDNKKQEEFKITLSNKFQVLEELLEEETIEQQWQRAKEAVTSTCQEVLGSKTHNHKEWISAETLKNIEARREKKTALNNSKTRAAKAKANEEYAEANRSVKHSIKTDKKNYIEMLATEAEEAAYHGNTRDLYSTIKKISGKFAKPERPVKDRNGRAIPDEEGQKNRWVEHFQELLNRPAPANPPDIPPAASDLPIECCAPTKEEISSAIKQLKNGKSAGPDSIPAEALKTDVETSVEILYPLFCKIWEEEEVPAEWKEGYLVKLPKKGDLSSCANYRGITLLSIPGKVFNRIILNRMKEAVDPHLRDQQAGFRKERSCTDQIATLRIILEQSLEWNSPLYVNFLDYEKAFDSVDRQTLWKLLRHYGVPEKITNIIKKSYEKMTCRIVHGRQLTDAFEVRTGVRQGCLLSPFLFLLAIDWVMKTSTDQKRNGIQWTLWTQLDDLDFADDLALLSHTQQQMQEKTGIVADNSASLGLHINRGKSKVFKTNAPNNTPITVEGRALEEVDSFTYLGSILDKQGGTDADVKTRIGKARAAFHQLKKIWGSSEVSITTKIRVFNTIVKPILLYGAETWRTTVTTMKKIQVFINTCLRKILKIRWPEKISNEDLWLRTRQQPVEEDILQRRWRWIGHTLRKPASNITRQALTWNPQGKRKRGRPRNTWRRDLDADAKHMGKTWGMLERLAQNRDAWRELIGGLYPRRGHRRR</sequence>
<reference evidence="2 3" key="1">
    <citation type="submission" date="2024-02" db="EMBL/GenBank/DDBJ databases">
        <title>Chromosome-scale genome assembly of the rough periwinkle Littorina saxatilis.</title>
        <authorList>
            <person name="De Jode A."/>
            <person name="Faria R."/>
            <person name="Formenti G."/>
            <person name="Sims Y."/>
            <person name="Smith T.P."/>
            <person name="Tracey A."/>
            <person name="Wood J.M.D."/>
            <person name="Zagrodzka Z.B."/>
            <person name="Johannesson K."/>
            <person name="Butlin R.K."/>
            <person name="Leder E.H."/>
        </authorList>
    </citation>
    <scope>NUCLEOTIDE SEQUENCE [LARGE SCALE GENOMIC DNA]</scope>
    <source>
        <strain evidence="2">Snail1</strain>
        <tissue evidence="2">Muscle</tissue>
    </source>
</reference>
<dbReference type="InterPro" id="IPR000477">
    <property type="entry name" value="RT_dom"/>
</dbReference>
<name>A0AAN9B3J7_9CAEN</name>
<dbReference type="Gene3D" id="3.60.10.10">
    <property type="entry name" value="Endonuclease/exonuclease/phosphatase"/>
    <property type="match status" value="1"/>
</dbReference>
<accession>A0AAN9B3J7</accession>
<dbReference type="PANTHER" id="PTHR47027">
    <property type="entry name" value="REVERSE TRANSCRIPTASE DOMAIN-CONTAINING PROTEIN"/>
    <property type="match status" value="1"/>
</dbReference>
<dbReference type="SUPFAM" id="SSF56672">
    <property type="entry name" value="DNA/RNA polymerases"/>
    <property type="match status" value="1"/>
</dbReference>
<feature type="domain" description="Reverse transcriptase" evidence="1">
    <location>
        <begin position="543"/>
        <end position="813"/>
    </location>
</feature>
<comment type="caution">
    <text evidence="2">The sequence shown here is derived from an EMBL/GenBank/DDBJ whole genome shotgun (WGS) entry which is preliminary data.</text>
</comment>
<dbReference type="PANTHER" id="PTHR47027:SF25">
    <property type="entry name" value="REVERSE TRANSCRIPTASE DOMAIN-CONTAINING PROTEIN"/>
    <property type="match status" value="1"/>
</dbReference>
<dbReference type="SUPFAM" id="SSF56219">
    <property type="entry name" value="DNase I-like"/>
    <property type="match status" value="1"/>
</dbReference>
<keyword evidence="3" id="KW-1185">Reference proteome</keyword>
<dbReference type="EMBL" id="JBAMIC010000013">
    <property type="protein sequence ID" value="KAK7098039.1"/>
    <property type="molecule type" value="Genomic_DNA"/>
</dbReference>
<evidence type="ECO:0000259" key="1">
    <source>
        <dbReference type="PROSITE" id="PS50878"/>
    </source>
</evidence>
<dbReference type="Pfam" id="PF20049">
    <property type="entry name" value="DUF6451"/>
    <property type="match status" value="1"/>
</dbReference>
<dbReference type="GO" id="GO:0003824">
    <property type="term" value="F:catalytic activity"/>
    <property type="evidence" value="ECO:0007669"/>
    <property type="project" value="InterPro"/>
</dbReference>
<dbReference type="CDD" id="cd09076">
    <property type="entry name" value="L1-EN"/>
    <property type="match status" value="1"/>
</dbReference>
<dbReference type="InterPro" id="IPR045609">
    <property type="entry name" value="DUF6451"/>
</dbReference>
<gene>
    <name evidence="2" type="ORF">V1264_004929</name>
</gene>
<evidence type="ECO:0000313" key="2">
    <source>
        <dbReference type="EMBL" id="KAK7098039.1"/>
    </source>
</evidence>
<dbReference type="InterPro" id="IPR005135">
    <property type="entry name" value="Endo/exonuclease/phosphatase"/>
</dbReference>
<dbReference type="AlphaFoldDB" id="A0AAN9B3J7"/>
<dbReference type="Pfam" id="PF00078">
    <property type="entry name" value="RVT_1"/>
    <property type="match status" value="1"/>
</dbReference>
<dbReference type="Proteomes" id="UP001374579">
    <property type="component" value="Unassembled WGS sequence"/>
</dbReference>
<evidence type="ECO:0000313" key="3">
    <source>
        <dbReference type="Proteomes" id="UP001374579"/>
    </source>
</evidence>
<dbReference type="CDD" id="cd01650">
    <property type="entry name" value="RT_nLTR_like"/>
    <property type="match status" value="1"/>
</dbReference>
<dbReference type="Pfam" id="PF03372">
    <property type="entry name" value="Exo_endo_phos"/>
    <property type="match status" value="1"/>
</dbReference>
<protein>
    <recommendedName>
        <fullName evidence="1">Reverse transcriptase domain-containing protein</fullName>
    </recommendedName>
</protein>
<dbReference type="InterPro" id="IPR036691">
    <property type="entry name" value="Endo/exonu/phosph_ase_sf"/>
</dbReference>